<sequence>MKENAQSNKNVPSSSTQHINKPLKLNTVNKGEPTDNILVHSIDNEVKSISRNEFGGGPQNLDQVLENGHMTTNRILFNDTYYNWLETEINSRYIRLTDNNADMLVGIDSAGVSTREGDQQTTLNPQGIFFNTDGIEAYLRNNRSSVVNGVINLPITDGKEITLATTDDFKGLESTLAAQNHANYPIILSDYYVSPEYYQGLKLFASTGNTFLQNHYSGRITGFVELKPGNLGLIQHATDGTSGSASIEVYGGGYGNLPEISFRKYVDGIFSLCTAQAGDPLKLDDLTTKRYVDAQTNGKAPIDSPIFTGTPSVPTAGPTTNNTQIASTAFVNNAIANSSQNLKPYKVWTAVISQAYTDAPIINAVFQNDFGGTVVASRVDVGTYRFTLGGAFKGNFLSPQNGTLVYQSCCDSYGAMSVQKINDNQIEVRTTLVTMDQQDQLLGENMIEFRIYN</sequence>
<dbReference type="EMBL" id="JAERSF010000002">
    <property type="protein sequence ID" value="MBL0736769.1"/>
    <property type="molecule type" value="Genomic_DNA"/>
</dbReference>
<feature type="compositionally biased region" description="Polar residues" evidence="1">
    <location>
        <begin position="1"/>
        <end position="19"/>
    </location>
</feature>
<name>A0ABS1KB93_9FLAO</name>
<keyword evidence="3" id="KW-1185">Reference proteome</keyword>
<feature type="region of interest" description="Disordered" evidence="1">
    <location>
        <begin position="1"/>
        <end position="32"/>
    </location>
</feature>
<reference evidence="2 3" key="1">
    <citation type="submission" date="2021-01" db="EMBL/GenBank/DDBJ databases">
        <title>Genome seq and assembly of Flavobacterium sp. GN10.</title>
        <authorList>
            <person name="Chhetri G."/>
        </authorList>
    </citation>
    <scope>NUCLEOTIDE SEQUENCE [LARGE SCALE GENOMIC DNA]</scope>
    <source>
        <strain evidence="2 3">GN10</strain>
    </source>
</reference>
<dbReference type="Proteomes" id="UP000603728">
    <property type="component" value="Unassembled WGS sequence"/>
</dbReference>
<evidence type="ECO:0000313" key="2">
    <source>
        <dbReference type="EMBL" id="MBL0736769.1"/>
    </source>
</evidence>
<protein>
    <submittedName>
        <fullName evidence="2">Uncharacterized protein</fullName>
    </submittedName>
</protein>
<dbReference type="RefSeq" id="WP_201999925.1">
    <property type="nucleotide sequence ID" value="NZ_JAERSF010000002.1"/>
</dbReference>
<accession>A0ABS1KB93</accession>
<organism evidence="2 3">
    <name type="scientific">Flavobacterium tagetis</name>
    <dbReference type="NCBI Taxonomy" id="2801336"/>
    <lineage>
        <taxon>Bacteria</taxon>
        <taxon>Pseudomonadati</taxon>
        <taxon>Bacteroidota</taxon>
        <taxon>Flavobacteriia</taxon>
        <taxon>Flavobacteriales</taxon>
        <taxon>Flavobacteriaceae</taxon>
        <taxon>Flavobacterium</taxon>
    </lineage>
</organism>
<evidence type="ECO:0000256" key="1">
    <source>
        <dbReference type="SAM" id="MobiDB-lite"/>
    </source>
</evidence>
<proteinExistence type="predicted"/>
<comment type="caution">
    <text evidence="2">The sequence shown here is derived from an EMBL/GenBank/DDBJ whole genome shotgun (WGS) entry which is preliminary data.</text>
</comment>
<gene>
    <name evidence="2" type="ORF">JI750_07735</name>
</gene>
<evidence type="ECO:0000313" key="3">
    <source>
        <dbReference type="Proteomes" id="UP000603728"/>
    </source>
</evidence>